<evidence type="ECO:0000313" key="2">
    <source>
        <dbReference type="EnsemblPlants" id="TraesCS5B02G456600.1.cds1"/>
    </source>
</evidence>
<reference evidence="2" key="1">
    <citation type="submission" date="2018-08" db="EMBL/GenBank/DDBJ databases">
        <authorList>
            <person name="Rossello M."/>
        </authorList>
    </citation>
    <scope>NUCLEOTIDE SEQUENCE [LARGE SCALE GENOMIC DNA]</scope>
    <source>
        <strain evidence="2">cv. Chinese Spring</strain>
    </source>
</reference>
<keyword evidence="3" id="KW-1185">Reference proteome</keyword>
<dbReference type="EnsemblPlants" id="TraesCS5B02G456600.1">
    <property type="protein sequence ID" value="TraesCS5B02G456600.1.cds1"/>
    <property type="gene ID" value="TraesCS5B02G456600"/>
</dbReference>
<dbReference type="Gramene" id="TraesCLE_scaffold_074681_01G000200.1">
    <property type="protein sequence ID" value="TraesCLE_scaffold_074681_01G000200.1"/>
    <property type="gene ID" value="TraesCLE_scaffold_074681_01G000200"/>
</dbReference>
<evidence type="ECO:0000259" key="1">
    <source>
        <dbReference type="Pfam" id="PF07762"/>
    </source>
</evidence>
<proteinExistence type="predicted"/>
<accession>A0A3B6LVK8</accession>
<dbReference type="Pfam" id="PF07762">
    <property type="entry name" value="DUF1618"/>
    <property type="match status" value="1"/>
</dbReference>
<dbReference type="Gramene" id="TraesSTA5B03G02976570.1">
    <property type="protein sequence ID" value="TraesSTA5B03G02976570.1.CDS1"/>
    <property type="gene ID" value="TraesSTA5B03G02976570"/>
</dbReference>
<dbReference type="Gramene" id="TraesCS5B02G456600.1">
    <property type="protein sequence ID" value="TraesCS5B02G456600.1.cds1"/>
    <property type="gene ID" value="TraesCS5B02G456600"/>
</dbReference>
<sequence>MATKAARSRPFLIIMDMVKNYDLLEDPGSLGLEVVECKRSAVGCGPTGALVLEGVSLYLVRGGDDDDLERYPRMCVRVSDQAFDLVSAEIDDRTADIWGRNLHMGCRVFSMQGDVMVISLVFIANHDPRPFRAYYLVYDSATTSLFMIPYPATDCLTIGKPCPLPVRRPDDGRYTLAFLNHEPDALCLWSLPPLPDNMKPPALPLPQNDMDPWVAKSRRPTISDRLDVHVVFSSKDYAFWVDLKQGILYCSISDMLNGEEPVDFKYIPLPKECSMPTDIMDAAHVHRNMGLDGDSTIWFVAIEPSENSVRHTNVKVWTLDLTQLMSKKKTKKWQKLREFKMQSIWRLYAFRKKGLPRTEPRFPVWRQERDGGILYMLLPRLNDRHGYLVGIHIGCSTSKMRLLPYRSLSIPWINHPVVLPSDFFTLGDTVV</sequence>
<dbReference type="Proteomes" id="UP000019116">
    <property type="component" value="Chromosome 5B"/>
</dbReference>
<feature type="domain" description="DUF1618" evidence="1">
    <location>
        <begin position="240"/>
        <end position="367"/>
    </location>
</feature>
<dbReference type="Gramene" id="TraesCS5B03G1120900.1">
    <property type="protein sequence ID" value="TraesCS5B03G1120900.1.CDS1"/>
    <property type="gene ID" value="TraesCS5B03G1120900"/>
</dbReference>
<dbReference type="Gramene" id="TraesMAC5B03G02983320.1">
    <property type="protein sequence ID" value="TraesMAC5B03G02983320.1.CDS1"/>
    <property type="gene ID" value="TraesMAC5B03G02983320"/>
</dbReference>
<dbReference type="Gramene" id="TraesLDM5B03G02988700.1">
    <property type="protein sequence ID" value="TraesLDM5B03G02988700.1.CDS1"/>
    <property type="gene ID" value="TraesLDM5B03G02988700"/>
</dbReference>
<dbReference type="Gramene" id="TraesJAG5B03G02982730.1">
    <property type="protein sequence ID" value="TraesJAG5B03G02982730.1.CDS1"/>
    <property type="gene ID" value="TraesJAG5B03G02982730"/>
</dbReference>
<name>A0A3B6LVK8_WHEAT</name>
<dbReference type="PANTHER" id="PTHR33086">
    <property type="entry name" value="OS05G0468200 PROTEIN-RELATED"/>
    <property type="match status" value="1"/>
</dbReference>
<dbReference type="AlphaFoldDB" id="A0A3B6LVK8"/>
<reference evidence="2" key="2">
    <citation type="submission" date="2018-10" db="UniProtKB">
        <authorList>
            <consortium name="EnsemblPlants"/>
        </authorList>
    </citation>
    <scope>IDENTIFICATION</scope>
</reference>
<dbReference type="InterPro" id="IPR011676">
    <property type="entry name" value="DUF1618"/>
</dbReference>
<dbReference type="Gramene" id="TraesLAC5B03G02940240.1">
    <property type="protein sequence ID" value="TraesLAC5B03G02940240.1.CDS1"/>
    <property type="gene ID" value="TraesLAC5B03G02940240"/>
</dbReference>
<dbReference type="Gramene" id="TraesJUL5B03G03006140.1">
    <property type="protein sequence ID" value="TraesJUL5B03G03006140.1.CDS1"/>
    <property type="gene ID" value="TraesJUL5B03G03006140"/>
</dbReference>
<dbReference type="Gramene" id="TraesPARA_EIv1.0_1738180.1">
    <property type="protein sequence ID" value="TraesPARA_EIv1.0_1738180.1.CDS1"/>
    <property type="gene ID" value="TraesPARA_EIv1.0_1738180"/>
</dbReference>
<dbReference type="PANTHER" id="PTHR33086:SF90">
    <property type="entry name" value="DUF1618 DOMAIN-CONTAINING PROTEIN"/>
    <property type="match status" value="1"/>
</dbReference>
<organism evidence="2">
    <name type="scientific">Triticum aestivum</name>
    <name type="common">Wheat</name>
    <dbReference type="NCBI Taxonomy" id="4565"/>
    <lineage>
        <taxon>Eukaryota</taxon>
        <taxon>Viridiplantae</taxon>
        <taxon>Streptophyta</taxon>
        <taxon>Embryophyta</taxon>
        <taxon>Tracheophyta</taxon>
        <taxon>Spermatophyta</taxon>
        <taxon>Magnoliopsida</taxon>
        <taxon>Liliopsida</taxon>
        <taxon>Poales</taxon>
        <taxon>Poaceae</taxon>
        <taxon>BOP clade</taxon>
        <taxon>Pooideae</taxon>
        <taxon>Triticodae</taxon>
        <taxon>Triticeae</taxon>
        <taxon>Triticinae</taxon>
        <taxon>Triticum</taxon>
    </lineage>
</organism>
<protein>
    <recommendedName>
        <fullName evidence="1">DUF1618 domain-containing protein</fullName>
    </recommendedName>
</protein>
<evidence type="ECO:0000313" key="3">
    <source>
        <dbReference type="Proteomes" id="UP000019116"/>
    </source>
</evidence>
<dbReference type="Gramene" id="TraesSYM7B03G04034440.1">
    <property type="protein sequence ID" value="TraesSYM7B03G04034440.1.CDS1"/>
    <property type="gene ID" value="TraesSYM7B03G04034440"/>
</dbReference>
<dbReference type="Gramene" id="TraesROB_scaffold_022879_01G000200.1">
    <property type="protein sequence ID" value="TraesROB_scaffold_022879_01G000200.1"/>
    <property type="gene ID" value="TraesROB_scaffold_022879_01G000200"/>
</dbReference>
<dbReference type="Gramene" id="TraesCAD_scaffold_012165_01G000200.1">
    <property type="protein sequence ID" value="TraesCAD_scaffold_012165_01G000200.1"/>
    <property type="gene ID" value="TraesCAD_scaffold_012165_01G000200"/>
</dbReference>
<dbReference type="Gramene" id="TraesARI7B03G04305180.1">
    <property type="protein sequence ID" value="TraesARI7B03G04305180.1.CDS1"/>
    <property type="gene ID" value="TraesARI7B03G04305180"/>
</dbReference>
<dbReference type="OrthoDB" id="691980at2759"/>
<dbReference type="Gramene" id="TraesNOR5B03G03013560.1">
    <property type="protein sequence ID" value="TraesNOR5B03G03013560.1.CDS1"/>
    <property type="gene ID" value="TraesNOR5B03G03013560"/>
</dbReference>
<dbReference type="OMA" id="CECESCD"/>